<reference evidence="2 3" key="1">
    <citation type="submission" date="2016-10" db="EMBL/GenBank/DDBJ databases">
        <authorList>
            <person name="de Groot N.N."/>
        </authorList>
    </citation>
    <scope>NUCLEOTIDE SEQUENCE [LARGE SCALE GENOMIC DNA]</scope>
    <source>
        <strain evidence="3">L7-484,KACC 16230,DSM 25025</strain>
    </source>
</reference>
<sequence length="348" mass="38495">MKAPKSDSGDHVHPEAPDIASIVSARRGAGRQAVLQTMSRVRSGYLPTRRDVILAREFAEFLDDVLVQREDGTRDDGRCFFVTGESGAGKSSSIRRLLAAEEALAPVVRQGRTYVPWVSVKGPSPGTLQRLGLRICREIGYPAKVDTPENRIWEILGEQLRMRGVLVVHIDEAQHLARSMQSEYERKNVANTFKDVLENKAWPISFVLSGIPIATEIARTDEQIERRGRFLSYPSLDLDVVADRRIVLDMIELLAVRQAELDIGGIPEGDLPDRIAHAANYEIGRVAQVIAGAIHKALLRGEGVLAGRDFVTAHRSVSHTRGLDHLNPFVAEDWRTLQAGSFLIQSGC</sequence>
<accession>A0A1H0M2Y3</accession>
<gene>
    <name evidence="2" type="ORF">SAMN05192530_11239</name>
</gene>
<dbReference type="EMBL" id="FNIT01000012">
    <property type="protein sequence ID" value="SDO74530.1"/>
    <property type="molecule type" value="Genomic_DNA"/>
</dbReference>
<protein>
    <submittedName>
        <fullName evidence="2">AAA domain-containing protein</fullName>
    </submittedName>
</protein>
<dbReference type="InterPro" id="IPR049945">
    <property type="entry name" value="AAA_22"/>
</dbReference>
<dbReference type="RefSeq" id="WP_090676524.1">
    <property type="nucleotide sequence ID" value="NZ_FNIT01000012.1"/>
</dbReference>
<feature type="domain" description="ORC1/DEAH AAA+ ATPase" evidence="1">
    <location>
        <begin position="76"/>
        <end position="215"/>
    </location>
</feature>
<proteinExistence type="predicted"/>
<dbReference type="Pfam" id="PF13401">
    <property type="entry name" value="AAA_22"/>
    <property type="match status" value="1"/>
</dbReference>
<evidence type="ECO:0000313" key="3">
    <source>
        <dbReference type="Proteomes" id="UP000198793"/>
    </source>
</evidence>
<organism evidence="2 3">
    <name type="scientific">Aureimonas jatrophae</name>
    <dbReference type="NCBI Taxonomy" id="1166073"/>
    <lineage>
        <taxon>Bacteria</taxon>
        <taxon>Pseudomonadati</taxon>
        <taxon>Pseudomonadota</taxon>
        <taxon>Alphaproteobacteria</taxon>
        <taxon>Hyphomicrobiales</taxon>
        <taxon>Aurantimonadaceae</taxon>
        <taxon>Aureimonas</taxon>
    </lineage>
</organism>
<dbReference type="SUPFAM" id="SSF52540">
    <property type="entry name" value="P-loop containing nucleoside triphosphate hydrolases"/>
    <property type="match status" value="1"/>
</dbReference>
<dbReference type="InterPro" id="IPR027417">
    <property type="entry name" value="P-loop_NTPase"/>
</dbReference>
<dbReference type="OrthoDB" id="5288220at2"/>
<dbReference type="GO" id="GO:0016887">
    <property type="term" value="F:ATP hydrolysis activity"/>
    <property type="evidence" value="ECO:0007669"/>
    <property type="project" value="InterPro"/>
</dbReference>
<name>A0A1H0M2Y3_9HYPH</name>
<dbReference type="Gene3D" id="3.40.50.300">
    <property type="entry name" value="P-loop containing nucleotide triphosphate hydrolases"/>
    <property type="match status" value="1"/>
</dbReference>
<evidence type="ECO:0000313" key="2">
    <source>
        <dbReference type="EMBL" id="SDO74530.1"/>
    </source>
</evidence>
<dbReference type="STRING" id="1166073.SAMN05192530_11239"/>
<dbReference type="Proteomes" id="UP000198793">
    <property type="component" value="Unassembled WGS sequence"/>
</dbReference>
<dbReference type="AlphaFoldDB" id="A0A1H0M2Y3"/>
<keyword evidence="3" id="KW-1185">Reference proteome</keyword>
<evidence type="ECO:0000259" key="1">
    <source>
        <dbReference type="Pfam" id="PF13401"/>
    </source>
</evidence>